<evidence type="ECO:0000256" key="6">
    <source>
        <dbReference type="SAM" id="Phobius"/>
    </source>
</evidence>
<dbReference type="InterPro" id="IPR023845">
    <property type="entry name" value="DUF3817_TM"/>
</dbReference>
<dbReference type="AlphaFoldDB" id="A0A1I7K8I7"/>
<keyword evidence="2" id="KW-1003">Cell membrane</keyword>
<accession>A0A1I7K8I7</accession>
<dbReference type="PANTHER" id="PTHR40077:SF1">
    <property type="entry name" value="MEMBRANE PROTEIN"/>
    <property type="match status" value="1"/>
</dbReference>
<comment type="subcellular location">
    <subcellularLocation>
        <location evidence="1">Cell membrane</location>
        <topology evidence="1">Multi-pass membrane protein</topology>
    </subcellularLocation>
</comment>
<dbReference type="GeneID" id="300072112"/>
<evidence type="ECO:0000259" key="7">
    <source>
        <dbReference type="Pfam" id="PF12823"/>
    </source>
</evidence>
<evidence type="ECO:0000256" key="2">
    <source>
        <dbReference type="ARBA" id="ARBA00022475"/>
    </source>
</evidence>
<keyword evidence="9" id="KW-1185">Reference proteome</keyword>
<dbReference type="PANTHER" id="PTHR40077">
    <property type="entry name" value="MEMBRANE PROTEIN-RELATED"/>
    <property type="match status" value="1"/>
</dbReference>
<keyword evidence="4 6" id="KW-1133">Transmembrane helix</keyword>
<dbReference type="Pfam" id="PF12823">
    <property type="entry name" value="DUF3817"/>
    <property type="match status" value="1"/>
</dbReference>
<gene>
    <name evidence="8" type="ORF">SAMN04489707_104027</name>
</gene>
<protein>
    <submittedName>
        <fullName evidence="8">Integral membrane protein</fullName>
    </submittedName>
</protein>
<dbReference type="STRING" id="343013.SAMN04489707_104027"/>
<name>A0A1I7K8I7_9BURK</name>
<evidence type="ECO:0000256" key="4">
    <source>
        <dbReference type="ARBA" id="ARBA00022989"/>
    </source>
</evidence>
<evidence type="ECO:0000313" key="9">
    <source>
        <dbReference type="Proteomes" id="UP000183656"/>
    </source>
</evidence>
<dbReference type="GO" id="GO:0005886">
    <property type="term" value="C:plasma membrane"/>
    <property type="evidence" value="ECO:0007669"/>
    <property type="project" value="UniProtKB-SubCell"/>
</dbReference>
<keyword evidence="3 6" id="KW-0812">Transmembrane</keyword>
<sequence>MSTSVRRLRLASYAEGVTLLLLLLLAVPLKRLAGIPEVVSVMGPVHGVAFVLYSLLVLQQARVGLLTLRETLMLLGAAVVPLGFLLIGKIFNRRRSYTS</sequence>
<keyword evidence="5 6" id="KW-0472">Membrane</keyword>
<dbReference type="EMBL" id="FPBX01000040">
    <property type="protein sequence ID" value="SFU93754.1"/>
    <property type="molecule type" value="Genomic_DNA"/>
</dbReference>
<dbReference type="NCBIfam" id="TIGR03954">
    <property type="entry name" value="integ_memb_HG"/>
    <property type="match status" value="1"/>
</dbReference>
<dbReference type="OrthoDB" id="8665419at2"/>
<reference evidence="8 9" key="1">
    <citation type="submission" date="2016-10" db="EMBL/GenBank/DDBJ databases">
        <authorList>
            <person name="de Groot N.N."/>
        </authorList>
    </citation>
    <scope>NUCLEOTIDE SEQUENCE [LARGE SCALE GENOMIC DNA]</scope>
    <source>
        <strain evidence="8 9">R-24608</strain>
    </source>
</reference>
<dbReference type="RefSeq" id="WP_074930380.1">
    <property type="nucleotide sequence ID" value="NZ_CYIG01000043.1"/>
</dbReference>
<evidence type="ECO:0000256" key="1">
    <source>
        <dbReference type="ARBA" id="ARBA00004651"/>
    </source>
</evidence>
<organism evidence="8 9">
    <name type="scientific">Paenacidovorax caeni</name>
    <dbReference type="NCBI Taxonomy" id="343013"/>
    <lineage>
        <taxon>Bacteria</taxon>
        <taxon>Pseudomonadati</taxon>
        <taxon>Pseudomonadota</taxon>
        <taxon>Betaproteobacteria</taxon>
        <taxon>Burkholderiales</taxon>
        <taxon>Comamonadaceae</taxon>
        <taxon>Paenacidovorax</taxon>
    </lineage>
</organism>
<feature type="transmembrane region" description="Helical" evidence="6">
    <location>
        <begin position="41"/>
        <end position="59"/>
    </location>
</feature>
<evidence type="ECO:0000256" key="3">
    <source>
        <dbReference type="ARBA" id="ARBA00022692"/>
    </source>
</evidence>
<feature type="transmembrane region" description="Helical" evidence="6">
    <location>
        <begin position="71"/>
        <end position="91"/>
    </location>
</feature>
<feature type="domain" description="DUF3817" evidence="7">
    <location>
        <begin position="6"/>
        <end position="88"/>
    </location>
</feature>
<evidence type="ECO:0000313" key="8">
    <source>
        <dbReference type="EMBL" id="SFU93754.1"/>
    </source>
</evidence>
<dbReference type="Proteomes" id="UP000183656">
    <property type="component" value="Unassembled WGS sequence"/>
</dbReference>
<evidence type="ECO:0000256" key="5">
    <source>
        <dbReference type="ARBA" id="ARBA00023136"/>
    </source>
</evidence>
<proteinExistence type="predicted"/>